<comment type="similarity">
    <text evidence="1 7">Belongs to the universal ribosomal protein uL18 family.</text>
</comment>
<evidence type="ECO:0000256" key="1">
    <source>
        <dbReference type="ARBA" id="ARBA00007116"/>
    </source>
</evidence>
<dbReference type="EMBL" id="LCJB01000003">
    <property type="protein sequence ID" value="KKT72012.1"/>
    <property type="molecule type" value="Genomic_DNA"/>
</dbReference>
<name>A0A0G1LT49_9BACT</name>
<protein>
    <recommendedName>
        <fullName evidence="6 7">Large ribosomal subunit protein uL18</fullName>
    </recommendedName>
</protein>
<dbReference type="PATRIC" id="fig|1619000.3.peg.80"/>
<keyword evidence="4 7" id="KW-0689">Ribosomal protein</keyword>
<evidence type="ECO:0000256" key="4">
    <source>
        <dbReference type="ARBA" id="ARBA00022980"/>
    </source>
</evidence>
<proteinExistence type="inferred from homology"/>
<evidence type="ECO:0000256" key="5">
    <source>
        <dbReference type="ARBA" id="ARBA00023274"/>
    </source>
</evidence>
<dbReference type="InterPro" id="IPR005484">
    <property type="entry name" value="Ribosomal_uL18_bac/plant/anim"/>
</dbReference>
<comment type="caution">
    <text evidence="8">The sequence shown here is derived from an EMBL/GenBank/DDBJ whole genome shotgun (WGS) entry which is preliminary data.</text>
</comment>
<dbReference type="InterPro" id="IPR057268">
    <property type="entry name" value="Ribosomal_L18"/>
</dbReference>
<dbReference type="Gene3D" id="3.30.420.100">
    <property type="match status" value="1"/>
</dbReference>
<dbReference type="CDD" id="cd00432">
    <property type="entry name" value="Ribosomal_L18_L5e"/>
    <property type="match status" value="1"/>
</dbReference>
<evidence type="ECO:0000256" key="3">
    <source>
        <dbReference type="ARBA" id="ARBA00022884"/>
    </source>
</evidence>
<comment type="function">
    <text evidence="7">This is one of the proteins that bind and probably mediate the attachment of the 5S RNA into the large ribosomal subunit, where it forms part of the central protuberance.</text>
</comment>
<dbReference type="GO" id="GO:0008097">
    <property type="term" value="F:5S rRNA binding"/>
    <property type="evidence" value="ECO:0007669"/>
    <property type="project" value="TreeGrafter"/>
</dbReference>
<keyword evidence="5 7" id="KW-0687">Ribonucleoprotein</keyword>
<evidence type="ECO:0000256" key="6">
    <source>
        <dbReference type="ARBA" id="ARBA00035197"/>
    </source>
</evidence>
<evidence type="ECO:0000313" key="8">
    <source>
        <dbReference type="EMBL" id="KKT72012.1"/>
    </source>
</evidence>
<dbReference type="NCBIfam" id="TIGR00060">
    <property type="entry name" value="L18_bact"/>
    <property type="match status" value="1"/>
</dbReference>
<dbReference type="SUPFAM" id="SSF53137">
    <property type="entry name" value="Translational machinery components"/>
    <property type="match status" value="1"/>
</dbReference>
<dbReference type="InterPro" id="IPR004389">
    <property type="entry name" value="Ribosomal_uL18_bac-type"/>
</dbReference>
<dbReference type="GO" id="GO:0003735">
    <property type="term" value="F:structural constituent of ribosome"/>
    <property type="evidence" value="ECO:0007669"/>
    <property type="project" value="InterPro"/>
</dbReference>
<dbReference type="PANTHER" id="PTHR12899:SF3">
    <property type="entry name" value="LARGE RIBOSOMAL SUBUNIT PROTEIN UL18M"/>
    <property type="match status" value="1"/>
</dbReference>
<sequence>MKVKNLIERKRHLAELRARRVRARVQGTEKIPRLSVKRSLKHVYAQLIDDAAGKTLAAASDFDIKEKFSGLDLAKEVGKILATRAKEKGIETVVFDRGSYRYHGLVAALADGARENGMNF</sequence>
<comment type="subunit">
    <text evidence="7">Part of the 50S ribosomal subunit; part of the 5S rRNA/L5/L18/L25 subcomplex. Contacts the 5S and 23S rRNAs.</text>
</comment>
<dbReference type="GO" id="GO:0006412">
    <property type="term" value="P:translation"/>
    <property type="evidence" value="ECO:0007669"/>
    <property type="project" value="UniProtKB-UniRule"/>
</dbReference>
<evidence type="ECO:0000256" key="7">
    <source>
        <dbReference type="HAMAP-Rule" id="MF_01337"/>
    </source>
</evidence>
<dbReference type="PANTHER" id="PTHR12899">
    <property type="entry name" value="39S RIBOSOMAL PROTEIN L18, MITOCHONDRIAL"/>
    <property type="match status" value="1"/>
</dbReference>
<keyword evidence="2 7" id="KW-0699">rRNA-binding</keyword>
<dbReference type="Pfam" id="PF00861">
    <property type="entry name" value="Ribosomal_L18p"/>
    <property type="match status" value="1"/>
</dbReference>
<evidence type="ECO:0000256" key="2">
    <source>
        <dbReference type="ARBA" id="ARBA00022730"/>
    </source>
</evidence>
<reference evidence="8 9" key="1">
    <citation type="journal article" date="2015" name="Nature">
        <title>rRNA introns, odd ribosomes, and small enigmatic genomes across a large radiation of phyla.</title>
        <authorList>
            <person name="Brown C.T."/>
            <person name="Hug L.A."/>
            <person name="Thomas B.C."/>
            <person name="Sharon I."/>
            <person name="Castelle C.J."/>
            <person name="Singh A."/>
            <person name="Wilkins M.J."/>
            <person name="Williams K.H."/>
            <person name="Banfield J.F."/>
        </authorList>
    </citation>
    <scope>NUCLEOTIDE SEQUENCE [LARGE SCALE GENOMIC DNA]</scope>
</reference>
<dbReference type="Proteomes" id="UP000034154">
    <property type="component" value="Unassembled WGS sequence"/>
</dbReference>
<gene>
    <name evidence="7" type="primary">rplR</name>
    <name evidence="8" type="ORF">UW63_C0003G0029</name>
</gene>
<evidence type="ECO:0000313" key="9">
    <source>
        <dbReference type="Proteomes" id="UP000034154"/>
    </source>
</evidence>
<keyword evidence="3 7" id="KW-0694">RNA-binding</keyword>
<dbReference type="AlphaFoldDB" id="A0A0G1LT49"/>
<dbReference type="FunFam" id="3.30.420.100:FF:000001">
    <property type="entry name" value="50S ribosomal protein L18"/>
    <property type="match status" value="1"/>
</dbReference>
<accession>A0A0G1LT49</accession>
<dbReference type="GO" id="GO:0022625">
    <property type="term" value="C:cytosolic large ribosomal subunit"/>
    <property type="evidence" value="ECO:0007669"/>
    <property type="project" value="TreeGrafter"/>
</dbReference>
<organism evidence="8 9">
    <name type="scientific">Candidatus Uhrbacteria bacterium GW2011_GWF2_44_350</name>
    <dbReference type="NCBI Taxonomy" id="1619000"/>
    <lineage>
        <taxon>Bacteria</taxon>
        <taxon>Candidatus Uhriibacteriota</taxon>
    </lineage>
</organism>
<dbReference type="HAMAP" id="MF_01337_B">
    <property type="entry name" value="Ribosomal_uL18_B"/>
    <property type="match status" value="1"/>
</dbReference>